<dbReference type="Proteomes" id="UP000076722">
    <property type="component" value="Unassembled WGS sequence"/>
</dbReference>
<name>A0A164MBV3_9AGAM</name>
<dbReference type="EMBL" id="KV419484">
    <property type="protein sequence ID" value="KZS86564.1"/>
    <property type="molecule type" value="Genomic_DNA"/>
</dbReference>
<keyword evidence="2" id="KW-0378">Hydrolase</keyword>
<sequence>MSNYGKDKTMVMIDSGSDITLISENTVKSAAYQLKIKQGFRINLLEVTGKSKVTGYVTLPLYFDTNEGPVCFVVEAYVVKGMATSLLIGNDYSDQYSLSIRRKEGETYLDFGESNRSVRIANSTSPGPIDDDGKPLKASIKASRSSLRTHREAQRVRRREKTRMNDDKVRTVEKVKIQPGSCKKVAVRINLKGKGSAYIEPILQMDGNGDEFYGAMKCIVESEECFVQVCNFTKKPIMIPKGKILGKALNPENYFDRPESLSKEENDNAV</sequence>
<evidence type="ECO:0000256" key="1">
    <source>
        <dbReference type="ARBA" id="ARBA00022750"/>
    </source>
</evidence>
<dbReference type="GO" id="GO:0006508">
    <property type="term" value="P:proteolysis"/>
    <property type="evidence" value="ECO:0007669"/>
    <property type="project" value="InterPro"/>
</dbReference>
<evidence type="ECO:0000256" key="2">
    <source>
        <dbReference type="ARBA" id="ARBA00022801"/>
    </source>
</evidence>
<evidence type="ECO:0000313" key="5">
    <source>
        <dbReference type="EMBL" id="KZS86564.1"/>
    </source>
</evidence>
<dbReference type="CDD" id="cd00303">
    <property type="entry name" value="retropepsin_like"/>
    <property type="match status" value="1"/>
</dbReference>
<keyword evidence="6" id="KW-1185">Reference proteome</keyword>
<proteinExistence type="predicted"/>
<dbReference type="Gene3D" id="2.40.70.10">
    <property type="entry name" value="Acid Proteases"/>
    <property type="match status" value="1"/>
</dbReference>
<evidence type="ECO:0000313" key="6">
    <source>
        <dbReference type="Proteomes" id="UP000076722"/>
    </source>
</evidence>
<dbReference type="SUPFAM" id="SSF50630">
    <property type="entry name" value="Acid proteases"/>
    <property type="match status" value="1"/>
</dbReference>
<feature type="domain" description="Peptidase A2" evidence="4">
    <location>
        <begin position="9"/>
        <end position="92"/>
    </location>
</feature>
<dbReference type="OrthoDB" id="3068303at2759"/>
<keyword evidence="1" id="KW-0064">Aspartyl protease</keyword>
<dbReference type="STRING" id="1314777.A0A164MBV3"/>
<keyword evidence="1" id="KW-0645">Protease</keyword>
<feature type="region of interest" description="Disordered" evidence="3">
    <location>
        <begin position="143"/>
        <end position="165"/>
    </location>
</feature>
<evidence type="ECO:0000259" key="4">
    <source>
        <dbReference type="PROSITE" id="PS50175"/>
    </source>
</evidence>
<dbReference type="InterPro" id="IPR021109">
    <property type="entry name" value="Peptidase_aspartic_dom_sf"/>
</dbReference>
<organism evidence="5 6">
    <name type="scientific">Sistotremastrum niveocremeum HHB9708</name>
    <dbReference type="NCBI Taxonomy" id="1314777"/>
    <lineage>
        <taxon>Eukaryota</taxon>
        <taxon>Fungi</taxon>
        <taxon>Dikarya</taxon>
        <taxon>Basidiomycota</taxon>
        <taxon>Agaricomycotina</taxon>
        <taxon>Agaricomycetes</taxon>
        <taxon>Sistotremastrales</taxon>
        <taxon>Sistotremastraceae</taxon>
        <taxon>Sertulicium</taxon>
        <taxon>Sertulicium niveocremeum</taxon>
    </lineage>
</organism>
<dbReference type="GO" id="GO:0004190">
    <property type="term" value="F:aspartic-type endopeptidase activity"/>
    <property type="evidence" value="ECO:0007669"/>
    <property type="project" value="UniProtKB-KW"/>
</dbReference>
<dbReference type="InterPro" id="IPR001969">
    <property type="entry name" value="Aspartic_peptidase_AS"/>
</dbReference>
<dbReference type="InterPro" id="IPR001995">
    <property type="entry name" value="Peptidase_A2_cat"/>
</dbReference>
<evidence type="ECO:0000256" key="3">
    <source>
        <dbReference type="SAM" id="MobiDB-lite"/>
    </source>
</evidence>
<gene>
    <name evidence="5" type="ORF">SISNIDRAFT_491835</name>
</gene>
<dbReference type="PROSITE" id="PS50175">
    <property type="entry name" value="ASP_PROT_RETROV"/>
    <property type="match status" value="1"/>
</dbReference>
<dbReference type="AlphaFoldDB" id="A0A164MBV3"/>
<protein>
    <recommendedName>
        <fullName evidence="4">Peptidase A2 domain-containing protein</fullName>
    </recommendedName>
</protein>
<reference evidence="5 6" key="1">
    <citation type="journal article" date="2016" name="Mol. Biol. Evol.">
        <title>Comparative Genomics of Early-Diverging Mushroom-Forming Fungi Provides Insights into the Origins of Lignocellulose Decay Capabilities.</title>
        <authorList>
            <person name="Nagy L.G."/>
            <person name="Riley R."/>
            <person name="Tritt A."/>
            <person name="Adam C."/>
            <person name="Daum C."/>
            <person name="Floudas D."/>
            <person name="Sun H."/>
            <person name="Yadav J.S."/>
            <person name="Pangilinan J."/>
            <person name="Larsson K.H."/>
            <person name="Matsuura K."/>
            <person name="Barry K."/>
            <person name="Labutti K."/>
            <person name="Kuo R."/>
            <person name="Ohm R.A."/>
            <person name="Bhattacharya S.S."/>
            <person name="Shirouzu T."/>
            <person name="Yoshinaga Y."/>
            <person name="Martin F.M."/>
            <person name="Grigoriev I.V."/>
            <person name="Hibbett D.S."/>
        </authorList>
    </citation>
    <scope>NUCLEOTIDE SEQUENCE [LARGE SCALE GENOMIC DNA]</scope>
    <source>
        <strain evidence="5 6">HHB9708</strain>
    </source>
</reference>
<accession>A0A164MBV3</accession>
<dbReference type="PROSITE" id="PS00141">
    <property type="entry name" value="ASP_PROTEASE"/>
    <property type="match status" value="1"/>
</dbReference>